<name>A0A2A2AQI9_9BURK</name>
<comment type="caution">
    <text evidence="1">The sequence shown here is derived from an EMBL/GenBank/DDBJ whole genome shotgun (WGS) entry which is preliminary data.</text>
</comment>
<proteinExistence type="predicted"/>
<dbReference type="Proteomes" id="UP000218644">
    <property type="component" value="Unassembled WGS sequence"/>
</dbReference>
<reference evidence="1 2" key="1">
    <citation type="submission" date="2017-08" db="EMBL/GenBank/DDBJ databases">
        <title>WGS of Clinical strains of the CDC Group NO-1 linked to zoonotic infections in humans.</title>
        <authorList>
            <person name="Bernier A.-M."/>
            <person name="Bernard K."/>
        </authorList>
    </citation>
    <scope>NUCLEOTIDE SEQUENCE [LARGE SCALE GENOMIC DNA]</scope>
    <source>
        <strain evidence="1 2">NML79-0751</strain>
    </source>
</reference>
<evidence type="ECO:0000313" key="2">
    <source>
        <dbReference type="Proteomes" id="UP000218644"/>
    </source>
</evidence>
<dbReference type="AlphaFoldDB" id="A0A2A2AQI9"/>
<gene>
    <name evidence="1" type="ORF">CK623_07455</name>
</gene>
<dbReference type="EMBL" id="NSJD01000010">
    <property type="protein sequence ID" value="PAT39998.1"/>
    <property type="molecule type" value="Genomic_DNA"/>
</dbReference>
<accession>A0A2A2AQI9</accession>
<organism evidence="1 2">
    <name type="scientific">Vandammella animalimorsus</name>
    <dbReference type="NCBI Taxonomy" id="2029117"/>
    <lineage>
        <taxon>Bacteria</taxon>
        <taxon>Pseudomonadati</taxon>
        <taxon>Pseudomonadota</taxon>
        <taxon>Betaproteobacteria</taxon>
        <taxon>Burkholderiales</taxon>
        <taxon>Comamonadaceae</taxon>
        <taxon>Vandammella</taxon>
    </lineage>
</organism>
<protein>
    <submittedName>
        <fullName evidence="1">Uncharacterized protein</fullName>
    </submittedName>
</protein>
<evidence type="ECO:0000313" key="1">
    <source>
        <dbReference type="EMBL" id="PAT39998.1"/>
    </source>
</evidence>
<sequence length="130" mass="15144">MPGKLYLIGQCASGRNWRNKSVVEYIKQLHGSWFTQPPAEHSTPAMFIPFPLHHDIDDSRGAFQERIKTLFGYEERRFGIIFDRLRITYFANACMAFAEPQRRHIEGSERFDRIITWVKNTSQIAGLAQI</sequence>